<dbReference type="EC" id="2.4.1.25" evidence="3 10"/>
<evidence type="ECO:0000313" key="12">
    <source>
        <dbReference type="Proteomes" id="UP000199467"/>
    </source>
</evidence>
<dbReference type="Pfam" id="PF02446">
    <property type="entry name" value="Glyco_hydro_77"/>
    <property type="match status" value="1"/>
</dbReference>
<name>A0A1G6URZ8_9GAMM</name>
<evidence type="ECO:0000256" key="4">
    <source>
        <dbReference type="ARBA" id="ARBA00020295"/>
    </source>
</evidence>
<evidence type="ECO:0000256" key="9">
    <source>
        <dbReference type="ARBA" id="ARBA00031501"/>
    </source>
</evidence>
<evidence type="ECO:0000256" key="8">
    <source>
        <dbReference type="ARBA" id="ARBA00031423"/>
    </source>
</evidence>
<dbReference type="GO" id="GO:0004134">
    <property type="term" value="F:4-alpha-glucanotransferase activity"/>
    <property type="evidence" value="ECO:0007669"/>
    <property type="project" value="UniProtKB-EC"/>
</dbReference>
<evidence type="ECO:0000256" key="6">
    <source>
        <dbReference type="ARBA" id="ARBA00022679"/>
    </source>
</evidence>
<dbReference type="AlphaFoldDB" id="A0A1G6URZ8"/>
<keyword evidence="5 10" id="KW-0328">Glycosyltransferase</keyword>
<evidence type="ECO:0000256" key="1">
    <source>
        <dbReference type="ARBA" id="ARBA00000439"/>
    </source>
</evidence>
<dbReference type="Proteomes" id="UP000199467">
    <property type="component" value="Unassembled WGS sequence"/>
</dbReference>
<comment type="catalytic activity">
    <reaction evidence="1 10">
        <text>Transfers a segment of a (1-&gt;4)-alpha-D-glucan to a new position in an acceptor, which may be glucose or a (1-&gt;4)-alpha-D-glucan.</text>
        <dbReference type="EC" id="2.4.1.25"/>
    </reaction>
</comment>
<keyword evidence="6 10" id="KW-0808">Transferase</keyword>
<dbReference type="SUPFAM" id="SSF51445">
    <property type="entry name" value="(Trans)glycosidases"/>
    <property type="match status" value="1"/>
</dbReference>
<keyword evidence="12" id="KW-1185">Reference proteome</keyword>
<evidence type="ECO:0000256" key="7">
    <source>
        <dbReference type="ARBA" id="ARBA00023277"/>
    </source>
</evidence>
<dbReference type="NCBIfam" id="TIGR00217">
    <property type="entry name" value="malQ"/>
    <property type="match status" value="1"/>
</dbReference>
<protein>
    <recommendedName>
        <fullName evidence="4 10">4-alpha-glucanotransferase</fullName>
        <ecNumber evidence="3 10">2.4.1.25</ecNumber>
    </recommendedName>
    <alternativeName>
        <fullName evidence="8 10">Amylomaltase</fullName>
    </alternativeName>
    <alternativeName>
        <fullName evidence="9 10">Disproportionating enzyme</fullName>
    </alternativeName>
</protein>
<proteinExistence type="inferred from homology"/>
<evidence type="ECO:0000256" key="5">
    <source>
        <dbReference type="ARBA" id="ARBA00022676"/>
    </source>
</evidence>
<accession>A0A1G6URZ8</accession>
<evidence type="ECO:0000256" key="10">
    <source>
        <dbReference type="RuleBase" id="RU361207"/>
    </source>
</evidence>
<organism evidence="11 12">
    <name type="scientific">Ectopseudomonas chengduensis</name>
    <dbReference type="NCBI Taxonomy" id="489632"/>
    <lineage>
        <taxon>Bacteria</taxon>
        <taxon>Pseudomonadati</taxon>
        <taxon>Pseudomonadota</taxon>
        <taxon>Gammaproteobacteria</taxon>
        <taxon>Pseudomonadales</taxon>
        <taxon>Pseudomonadaceae</taxon>
        <taxon>Ectopseudomonas</taxon>
    </lineage>
</organism>
<evidence type="ECO:0000256" key="3">
    <source>
        <dbReference type="ARBA" id="ARBA00012560"/>
    </source>
</evidence>
<evidence type="ECO:0000256" key="2">
    <source>
        <dbReference type="ARBA" id="ARBA00005684"/>
    </source>
</evidence>
<gene>
    <name evidence="11" type="ORF">SAMN05216576_11689</name>
</gene>
<sequence length="684" mass="75099">MSDQLLAELAQAADLSIDWTDAYGQPQRVSAEAQRNLLEALGYPAQSPEQIRESLTSLVHRQHVPEDSALLLQDQHQPLALTLYPAESLYRLTDEQGNISEGRLDHDGHLPAQQQPGYYQLEIRDTQHALAVAPSACMSVQQLCGKPRIWGLTAQLYGLRRTGDGGLGDTLAVADLARHAANYGADAIGLSPVHAQFSADLRSYGPYSPSSRLFFNTLYAAPVTLLGEDRVKRAIQAAGLHSEMTRLEALELIDWPAVAATRQRLMRQLYADFCNDSGQLQERFDAFRTAGGDALQQHCCFEAIHAQRLREGASGDWRTWPEALRSPNQGAVTRFAIEHIDELRFHAFCQWLIAHGLETAQATASGAGMGIGLIADLAVGADCAGSQAWSRQDELLPRVTVGAPPDVLNRQGQNWGVAAFSPQGLRQHGFRAYIEMLQANLAHAGGIRIDHVMGLQRLWVIPQGAESQHGAYLRYPLDDLLRLLALESHRHRALVIGEDLGTVPEGLRDKLAARNILGTRVLLFEQDDLGFVPAERWPGNALATTTTHDLPTIKGWLAGRDLEWRVRAGQRDAELLEGDHAERAGERVALRQLLERQGMVSGGDDDACLQACIEHVGRTTAPLALLSLEDACGLEQQPNLPGPGDIHPNWRRRYPLAVSELLEQPATSERLTTLDGARREAGHD</sequence>
<dbReference type="RefSeq" id="WP_017676881.1">
    <property type="nucleotide sequence ID" value="NZ_FMZQ01000016.1"/>
</dbReference>
<keyword evidence="7 10" id="KW-0119">Carbohydrate metabolism</keyword>
<dbReference type="GO" id="GO:0005975">
    <property type="term" value="P:carbohydrate metabolic process"/>
    <property type="evidence" value="ECO:0007669"/>
    <property type="project" value="InterPro"/>
</dbReference>
<dbReference type="InterPro" id="IPR003385">
    <property type="entry name" value="Glyco_hydro_77"/>
</dbReference>
<dbReference type="Gene3D" id="3.20.20.80">
    <property type="entry name" value="Glycosidases"/>
    <property type="match status" value="1"/>
</dbReference>
<dbReference type="InterPro" id="IPR017853">
    <property type="entry name" value="GH"/>
</dbReference>
<dbReference type="PANTHER" id="PTHR32438">
    <property type="entry name" value="4-ALPHA-GLUCANOTRANSFERASE DPE1, CHLOROPLASTIC/AMYLOPLASTIC"/>
    <property type="match status" value="1"/>
</dbReference>
<reference evidence="12" key="1">
    <citation type="submission" date="2016-10" db="EMBL/GenBank/DDBJ databases">
        <authorList>
            <person name="Varghese N."/>
            <person name="Submissions S."/>
        </authorList>
    </citation>
    <scope>NUCLEOTIDE SEQUENCE [LARGE SCALE GENOMIC DNA]</scope>
    <source>
        <strain evidence="12">DSM 26382</strain>
    </source>
</reference>
<comment type="similarity">
    <text evidence="2 10">Belongs to the disproportionating enzyme family.</text>
</comment>
<dbReference type="EMBL" id="FMZQ01000016">
    <property type="protein sequence ID" value="SDD44073.1"/>
    <property type="molecule type" value="Genomic_DNA"/>
</dbReference>
<evidence type="ECO:0000313" key="11">
    <source>
        <dbReference type="EMBL" id="SDD44073.1"/>
    </source>
</evidence>
<dbReference type="PANTHER" id="PTHR32438:SF5">
    <property type="entry name" value="4-ALPHA-GLUCANOTRANSFERASE DPE1, CHLOROPLASTIC_AMYLOPLASTIC"/>
    <property type="match status" value="1"/>
</dbReference>